<dbReference type="RefSeq" id="WP_093692063.1">
    <property type="nucleotide sequence ID" value="NZ_FNBU01000034.1"/>
</dbReference>
<dbReference type="STRING" id="1123285.SAMN05660235_02898"/>
<protein>
    <submittedName>
        <fullName evidence="2">Nitroreductase</fullName>
    </submittedName>
</protein>
<keyword evidence="3" id="KW-1185">Reference proteome</keyword>
<reference evidence="3" key="1">
    <citation type="submission" date="2016-10" db="EMBL/GenBank/DDBJ databases">
        <authorList>
            <person name="Varghese N."/>
            <person name="Submissions S."/>
        </authorList>
    </citation>
    <scope>NUCLEOTIDE SEQUENCE [LARGE SCALE GENOMIC DNA]</scope>
    <source>
        <strain evidence="3">DSM 23256</strain>
    </source>
</reference>
<evidence type="ECO:0000259" key="1">
    <source>
        <dbReference type="Pfam" id="PF00881"/>
    </source>
</evidence>
<dbReference type="SUPFAM" id="SSF55469">
    <property type="entry name" value="FMN-dependent nitroreductase-like"/>
    <property type="match status" value="1"/>
</dbReference>
<sequence length="192" mass="21394">MDIYDVIKQRRSIRKYKADMVPRELVLKVLAAANWAPSGMNEQSWEFLVVGGSKLDELRDVCREVINLRLPPEAERTEQQKAFAHWYSTLGGAPLAVVQCCPRESDPARRKMVLESMAAAFQNLLLAATAEGLGTCWMTGPLAKQDKLHAILDIPESKEIVAVTPLGYPAETPAPVPRKDPELKEKVRFIGL</sequence>
<proteinExistence type="predicted"/>
<dbReference type="InterPro" id="IPR000415">
    <property type="entry name" value="Nitroreductase-like"/>
</dbReference>
<evidence type="ECO:0000313" key="2">
    <source>
        <dbReference type="EMBL" id="SDF83497.1"/>
    </source>
</evidence>
<dbReference type="PANTHER" id="PTHR23026">
    <property type="entry name" value="NADPH NITROREDUCTASE"/>
    <property type="match status" value="1"/>
</dbReference>
<name>A0A1G7PBJ4_9FIRM</name>
<dbReference type="InterPro" id="IPR050627">
    <property type="entry name" value="Nitroreductase/BluB"/>
</dbReference>
<dbReference type="OrthoDB" id="9812105at2"/>
<dbReference type="Pfam" id="PF00881">
    <property type="entry name" value="Nitroreductase"/>
    <property type="match status" value="1"/>
</dbReference>
<dbReference type="GO" id="GO:0016491">
    <property type="term" value="F:oxidoreductase activity"/>
    <property type="evidence" value="ECO:0007669"/>
    <property type="project" value="InterPro"/>
</dbReference>
<dbReference type="AlphaFoldDB" id="A0A1G7PBJ4"/>
<accession>A0A1G7PBJ4</accession>
<evidence type="ECO:0000313" key="3">
    <source>
        <dbReference type="Proteomes" id="UP000243333"/>
    </source>
</evidence>
<dbReference type="EMBL" id="FNBU01000034">
    <property type="protein sequence ID" value="SDF83497.1"/>
    <property type="molecule type" value="Genomic_DNA"/>
</dbReference>
<feature type="domain" description="Nitroreductase" evidence="1">
    <location>
        <begin position="7"/>
        <end position="168"/>
    </location>
</feature>
<dbReference type="InterPro" id="IPR029479">
    <property type="entry name" value="Nitroreductase"/>
</dbReference>
<dbReference type="PANTHER" id="PTHR23026:SF123">
    <property type="entry name" value="NAD(P)H NITROREDUCTASE RV3131-RELATED"/>
    <property type="match status" value="1"/>
</dbReference>
<dbReference type="Proteomes" id="UP000243333">
    <property type="component" value="Unassembled WGS sequence"/>
</dbReference>
<dbReference type="Gene3D" id="3.40.109.10">
    <property type="entry name" value="NADH Oxidase"/>
    <property type="match status" value="1"/>
</dbReference>
<organism evidence="2 3">
    <name type="scientific">Sporolituus thermophilus DSM 23256</name>
    <dbReference type="NCBI Taxonomy" id="1123285"/>
    <lineage>
        <taxon>Bacteria</taxon>
        <taxon>Bacillati</taxon>
        <taxon>Bacillota</taxon>
        <taxon>Negativicutes</taxon>
        <taxon>Selenomonadales</taxon>
        <taxon>Sporomusaceae</taxon>
        <taxon>Sporolituus</taxon>
    </lineage>
</organism>
<gene>
    <name evidence="2" type="ORF">SAMN05660235_02898</name>
</gene>